<dbReference type="AlphaFoldDB" id="A0A1F4VYQ0"/>
<keyword evidence="3" id="KW-0255">Endonuclease</keyword>
<dbReference type="PANTHER" id="PTHR34477">
    <property type="entry name" value="UPF0213 PROTEIN YHBQ"/>
    <property type="match status" value="1"/>
</dbReference>
<proteinExistence type="inferred from homology"/>
<name>A0A1F4VYQ0_UNCKA</name>
<dbReference type="InterPro" id="IPR050190">
    <property type="entry name" value="UPF0213_domain"/>
</dbReference>
<dbReference type="SUPFAM" id="SSF82771">
    <property type="entry name" value="GIY-YIG endonuclease"/>
    <property type="match status" value="1"/>
</dbReference>
<dbReference type="PANTHER" id="PTHR34477:SF1">
    <property type="entry name" value="UPF0213 PROTEIN YHBQ"/>
    <property type="match status" value="1"/>
</dbReference>
<comment type="caution">
    <text evidence="3">The sequence shown here is derived from an EMBL/GenBank/DDBJ whole genome shotgun (WGS) entry which is preliminary data.</text>
</comment>
<dbReference type="InterPro" id="IPR000305">
    <property type="entry name" value="GIY-YIG_endonuc"/>
</dbReference>
<dbReference type="GO" id="GO:0004519">
    <property type="term" value="F:endonuclease activity"/>
    <property type="evidence" value="ECO:0007669"/>
    <property type="project" value="UniProtKB-KW"/>
</dbReference>
<sequence>MYFVYVLKNAKGVLYKGLTRDPLTRLEQHNKSRNRSTKGKGVWELVLIENYNTRAEARKREKYLKSGSGREMLRRILHL</sequence>
<organism evidence="3 4">
    <name type="scientific">candidate division WWE3 bacterium RIFOXYA2_FULL_46_9</name>
    <dbReference type="NCBI Taxonomy" id="1802636"/>
    <lineage>
        <taxon>Bacteria</taxon>
        <taxon>Katanobacteria</taxon>
    </lineage>
</organism>
<evidence type="ECO:0000313" key="4">
    <source>
        <dbReference type="Proteomes" id="UP000176614"/>
    </source>
</evidence>
<dbReference type="Gene3D" id="3.40.1440.10">
    <property type="entry name" value="GIY-YIG endonuclease"/>
    <property type="match status" value="1"/>
</dbReference>
<keyword evidence="3" id="KW-0378">Hydrolase</keyword>
<dbReference type="InterPro" id="IPR035901">
    <property type="entry name" value="GIY-YIG_endonuc_sf"/>
</dbReference>
<dbReference type="PROSITE" id="PS50164">
    <property type="entry name" value="GIY_YIG"/>
    <property type="match status" value="1"/>
</dbReference>
<keyword evidence="3" id="KW-0540">Nuclease</keyword>
<reference evidence="3 4" key="1">
    <citation type="journal article" date="2016" name="Nat. Commun.">
        <title>Thousands of microbial genomes shed light on interconnected biogeochemical processes in an aquifer system.</title>
        <authorList>
            <person name="Anantharaman K."/>
            <person name="Brown C.T."/>
            <person name="Hug L.A."/>
            <person name="Sharon I."/>
            <person name="Castelle C.J."/>
            <person name="Probst A.J."/>
            <person name="Thomas B.C."/>
            <person name="Singh A."/>
            <person name="Wilkins M.J."/>
            <person name="Karaoz U."/>
            <person name="Brodie E.L."/>
            <person name="Williams K.H."/>
            <person name="Hubbard S.S."/>
            <person name="Banfield J.F."/>
        </authorList>
    </citation>
    <scope>NUCLEOTIDE SEQUENCE [LARGE SCALE GENOMIC DNA]</scope>
</reference>
<dbReference type="Proteomes" id="UP000176614">
    <property type="component" value="Unassembled WGS sequence"/>
</dbReference>
<dbReference type="EMBL" id="MEVT01000021">
    <property type="protein sequence ID" value="OGC62317.1"/>
    <property type="molecule type" value="Genomic_DNA"/>
</dbReference>
<dbReference type="Pfam" id="PF01541">
    <property type="entry name" value="GIY-YIG"/>
    <property type="match status" value="1"/>
</dbReference>
<feature type="domain" description="GIY-YIG" evidence="2">
    <location>
        <begin position="1"/>
        <end position="74"/>
    </location>
</feature>
<evidence type="ECO:0000313" key="3">
    <source>
        <dbReference type="EMBL" id="OGC62317.1"/>
    </source>
</evidence>
<comment type="similarity">
    <text evidence="1">Belongs to the UPF0213 family.</text>
</comment>
<evidence type="ECO:0000256" key="1">
    <source>
        <dbReference type="ARBA" id="ARBA00007435"/>
    </source>
</evidence>
<accession>A0A1F4VYQ0</accession>
<gene>
    <name evidence="3" type="ORF">A2264_01995</name>
</gene>
<evidence type="ECO:0000259" key="2">
    <source>
        <dbReference type="PROSITE" id="PS50164"/>
    </source>
</evidence>
<protein>
    <submittedName>
        <fullName evidence="3">Endonuclease</fullName>
    </submittedName>
</protein>